<dbReference type="OrthoDB" id="445556at2759"/>
<dbReference type="CDD" id="cd06257">
    <property type="entry name" value="DnaJ"/>
    <property type="match status" value="1"/>
</dbReference>
<accession>A0A0C2T5X1</accession>
<dbReference type="InterPro" id="IPR036869">
    <property type="entry name" value="J_dom_sf"/>
</dbReference>
<evidence type="ECO:0000256" key="2">
    <source>
        <dbReference type="ARBA" id="ARBA00006169"/>
    </source>
</evidence>
<proteinExistence type="inferred from homology"/>
<dbReference type="InterPro" id="IPR036671">
    <property type="entry name" value="DPH_MB_sf"/>
</dbReference>
<dbReference type="Gene3D" id="1.10.287.110">
    <property type="entry name" value="DnaJ domain"/>
    <property type="match status" value="1"/>
</dbReference>
<dbReference type="SUPFAM" id="SSF46565">
    <property type="entry name" value="Chaperone J-domain"/>
    <property type="match status" value="1"/>
</dbReference>
<organism evidence="9 10">
    <name type="scientific">Amanita muscaria (strain Koide BX008)</name>
    <dbReference type="NCBI Taxonomy" id="946122"/>
    <lineage>
        <taxon>Eukaryota</taxon>
        <taxon>Fungi</taxon>
        <taxon>Dikarya</taxon>
        <taxon>Basidiomycota</taxon>
        <taxon>Agaricomycotina</taxon>
        <taxon>Agaricomycetes</taxon>
        <taxon>Agaricomycetidae</taxon>
        <taxon>Agaricales</taxon>
        <taxon>Pluteineae</taxon>
        <taxon>Amanitaceae</taxon>
        <taxon>Amanita</taxon>
    </lineage>
</organism>
<dbReference type="PANTHER" id="PTHR45255">
    <property type="entry name" value="DNAJ HOMOLOG SUBFAMILY C MEMBER 24"/>
    <property type="match status" value="1"/>
</dbReference>
<dbReference type="EMBL" id="KN818222">
    <property type="protein sequence ID" value="KIL71375.1"/>
    <property type="molecule type" value="Genomic_DNA"/>
</dbReference>
<dbReference type="PROSITE" id="PS51074">
    <property type="entry name" value="DPH_MB"/>
    <property type="match status" value="1"/>
</dbReference>
<evidence type="ECO:0000313" key="9">
    <source>
        <dbReference type="EMBL" id="KIL71375.1"/>
    </source>
</evidence>
<protein>
    <recommendedName>
        <fullName evidence="3">Diphthamide biosynthesis protein 4</fullName>
    </recommendedName>
</protein>
<evidence type="ECO:0000256" key="3">
    <source>
        <dbReference type="ARBA" id="ARBA00021797"/>
    </source>
</evidence>
<feature type="domain" description="J" evidence="7">
    <location>
        <begin position="20"/>
        <end position="94"/>
    </location>
</feature>
<evidence type="ECO:0000259" key="7">
    <source>
        <dbReference type="PROSITE" id="PS50076"/>
    </source>
</evidence>
<keyword evidence="5" id="KW-0862">Zinc</keyword>
<dbReference type="SMART" id="SM00271">
    <property type="entry name" value="DnaJ"/>
    <property type="match status" value="1"/>
</dbReference>
<keyword evidence="4" id="KW-0479">Metal-binding</keyword>
<dbReference type="GO" id="GO:0017183">
    <property type="term" value="P:protein histidyl modification to diphthamide"/>
    <property type="evidence" value="ECO:0007669"/>
    <property type="project" value="UniProtKB-UniPathway"/>
</dbReference>
<comment type="function">
    <text evidence="1">Required for the first step of diphthamide biosynthesis, the transfer of 3-amino-3-carboxypropyl from S-adenosyl-L-methionine to a histidine residue. Diphthamide is a post-translational modification of histidine which occurs in elongation factor 2.</text>
</comment>
<gene>
    <name evidence="9" type="ORF">M378DRAFT_154924</name>
</gene>
<dbReference type="PRINTS" id="PR00625">
    <property type="entry name" value="JDOMAIN"/>
</dbReference>
<evidence type="ECO:0000259" key="8">
    <source>
        <dbReference type="PROSITE" id="PS51074"/>
    </source>
</evidence>
<comment type="similarity">
    <text evidence="2">Belongs to the DPH4 family.</text>
</comment>
<dbReference type="PROSITE" id="PS50076">
    <property type="entry name" value="DNAJ_2"/>
    <property type="match status" value="1"/>
</dbReference>
<dbReference type="InterPro" id="IPR001623">
    <property type="entry name" value="DnaJ_domain"/>
</dbReference>
<feature type="domain" description="DPH-type MB" evidence="8">
    <location>
        <begin position="110"/>
        <end position="185"/>
    </location>
</feature>
<dbReference type="Proteomes" id="UP000054549">
    <property type="component" value="Unassembled WGS sequence"/>
</dbReference>
<evidence type="ECO:0000256" key="5">
    <source>
        <dbReference type="ARBA" id="ARBA00022833"/>
    </source>
</evidence>
<dbReference type="HOGENOM" id="CLU_017633_7_1_1"/>
<evidence type="ECO:0000256" key="1">
    <source>
        <dbReference type="ARBA" id="ARBA00003474"/>
    </source>
</evidence>
<dbReference type="Gene3D" id="3.10.660.10">
    <property type="entry name" value="DPH Zinc finger"/>
    <property type="match status" value="1"/>
</dbReference>
<evidence type="ECO:0000256" key="4">
    <source>
        <dbReference type="ARBA" id="ARBA00022723"/>
    </source>
</evidence>
<reference evidence="9 10" key="1">
    <citation type="submission" date="2014-04" db="EMBL/GenBank/DDBJ databases">
        <title>Evolutionary Origins and Diversification of the Mycorrhizal Mutualists.</title>
        <authorList>
            <consortium name="DOE Joint Genome Institute"/>
            <consortium name="Mycorrhizal Genomics Consortium"/>
            <person name="Kohler A."/>
            <person name="Kuo A."/>
            <person name="Nagy L.G."/>
            <person name="Floudas D."/>
            <person name="Copeland A."/>
            <person name="Barry K.W."/>
            <person name="Cichocki N."/>
            <person name="Veneault-Fourrey C."/>
            <person name="LaButti K."/>
            <person name="Lindquist E.A."/>
            <person name="Lipzen A."/>
            <person name="Lundell T."/>
            <person name="Morin E."/>
            <person name="Murat C."/>
            <person name="Riley R."/>
            <person name="Ohm R."/>
            <person name="Sun H."/>
            <person name="Tunlid A."/>
            <person name="Henrissat B."/>
            <person name="Grigoriev I.V."/>
            <person name="Hibbett D.S."/>
            <person name="Martin F."/>
        </authorList>
    </citation>
    <scope>NUCLEOTIDE SEQUENCE [LARGE SCALE GENOMIC DNA]</scope>
    <source>
        <strain evidence="9 10">Koide BX008</strain>
    </source>
</reference>
<evidence type="ECO:0000313" key="10">
    <source>
        <dbReference type="Proteomes" id="UP000054549"/>
    </source>
</evidence>
<dbReference type="Pfam" id="PF00226">
    <property type="entry name" value="DnaJ"/>
    <property type="match status" value="1"/>
</dbReference>
<dbReference type="SUPFAM" id="SSF144217">
    <property type="entry name" value="CSL zinc finger"/>
    <property type="match status" value="1"/>
</dbReference>
<keyword evidence="10" id="KW-1185">Reference proteome</keyword>
<dbReference type="Pfam" id="PF05207">
    <property type="entry name" value="Zn_ribbon_CSL"/>
    <property type="match status" value="1"/>
</dbReference>
<dbReference type="GO" id="GO:0008198">
    <property type="term" value="F:ferrous iron binding"/>
    <property type="evidence" value="ECO:0007669"/>
    <property type="project" value="TreeGrafter"/>
</dbReference>
<evidence type="ECO:0000256" key="6">
    <source>
        <dbReference type="ARBA" id="ARBA00023004"/>
    </source>
</evidence>
<dbReference type="InParanoid" id="A0A0C2T5X1"/>
<dbReference type="FunCoup" id="A0A0C2T5X1">
    <property type="interactions" value="146"/>
</dbReference>
<dbReference type="AlphaFoldDB" id="A0A0C2T5X1"/>
<keyword evidence="6" id="KW-0408">Iron</keyword>
<dbReference type="GO" id="GO:0001671">
    <property type="term" value="F:ATPase activator activity"/>
    <property type="evidence" value="ECO:0007669"/>
    <property type="project" value="TreeGrafter"/>
</dbReference>
<dbReference type="InterPro" id="IPR007872">
    <property type="entry name" value="DPH_MB_dom"/>
</dbReference>
<dbReference type="UniPathway" id="UPA00559"/>
<dbReference type="STRING" id="946122.A0A0C2T5X1"/>
<name>A0A0C2T5X1_AMAMK</name>
<sequence length="195" mass="21677">MIINIFVAFGNLALDKSNLDFYQVLAVPRHASPDDIKAAYHRALLTFHPDKQHPQLRHGLEGAAREVEVSIPLIREAYATLSHPESRKQYDTALLHAASHGFAGKPGSRPAQVVSLEEFVVERPDQDGKTNSNGSEGQQDGWASETYTYPCRCGGKYKLTTEDLENGHHLVGCECCSEVIWVGYEEIIEDGEDIR</sequence>
<dbReference type="PANTHER" id="PTHR45255:SF1">
    <property type="entry name" value="DNAJ HOMOLOG SUBFAMILY C MEMBER 24"/>
    <property type="match status" value="1"/>
</dbReference>